<dbReference type="CDD" id="cd02976">
    <property type="entry name" value="NrdH"/>
    <property type="match status" value="1"/>
</dbReference>
<evidence type="ECO:0000313" key="2">
    <source>
        <dbReference type="EMBL" id="HHE54208.1"/>
    </source>
</evidence>
<dbReference type="Pfam" id="PF00462">
    <property type="entry name" value="Glutaredoxin"/>
    <property type="match status" value="1"/>
</dbReference>
<dbReference type="EMBL" id="DRTD01000025">
    <property type="protein sequence ID" value="HHE54208.1"/>
    <property type="molecule type" value="Genomic_DNA"/>
</dbReference>
<reference evidence="2" key="1">
    <citation type="journal article" date="2020" name="mSystems">
        <title>Genome- and Community-Level Interaction Insights into Carbon Utilization and Element Cycling Functions of Hydrothermarchaeota in Hydrothermal Sediment.</title>
        <authorList>
            <person name="Zhou Z."/>
            <person name="Liu Y."/>
            <person name="Xu W."/>
            <person name="Pan J."/>
            <person name="Luo Z.H."/>
            <person name="Li M."/>
        </authorList>
    </citation>
    <scope>NUCLEOTIDE SEQUENCE [LARGE SCALE GENOMIC DNA]</scope>
    <source>
        <strain evidence="2">HyVt-76</strain>
    </source>
</reference>
<dbReference type="Proteomes" id="UP000886111">
    <property type="component" value="Unassembled WGS sequence"/>
</dbReference>
<protein>
    <submittedName>
        <fullName evidence="2">NrdH-redoxin</fullName>
    </submittedName>
</protein>
<proteinExistence type="predicted"/>
<feature type="domain" description="Glutaredoxin" evidence="1">
    <location>
        <begin position="9"/>
        <end position="66"/>
    </location>
</feature>
<dbReference type="PANTHER" id="PTHR34386:SF1">
    <property type="entry name" value="GLUTAREDOXIN-LIKE PROTEIN NRDH"/>
    <property type="match status" value="1"/>
</dbReference>
<dbReference type="SUPFAM" id="SSF52833">
    <property type="entry name" value="Thioredoxin-like"/>
    <property type="match status" value="1"/>
</dbReference>
<comment type="caution">
    <text evidence="2">The sequence shown here is derived from an EMBL/GenBank/DDBJ whole genome shotgun (WGS) entry which is preliminary data.</text>
</comment>
<evidence type="ECO:0000259" key="1">
    <source>
        <dbReference type="Pfam" id="PF00462"/>
    </source>
</evidence>
<dbReference type="AlphaFoldDB" id="A0A7V5LIZ2"/>
<dbReference type="InterPro" id="IPR051548">
    <property type="entry name" value="Grx-like_ET"/>
</dbReference>
<name>A0A7V5LIZ2_CALAY</name>
<sequence length="83" mass="9462">MPVTPQPKVVIFTTPTCSFCNAAKRYFREKKIKFKDIDVSRDQRAARDMVRMTGQSGVPVILINNRPIVGFDKPKINRLLGIK</sequence>
<organism evidence="2">
    <name type="scientific">Caldithrix abyssi</name>
    <dbReference type="NCBI Taxonomy" id="187145"/>
    <lineage>
        <taxon>Bacteria</taxon>
        <taxon>Pseudomonadati</taxon>
        <taxon>Calditrichota</taxon>
        <taxon>Calditrichia</taxon>
        <taxon>Calditrichales</taxon>
        <taxon>Calditrichaceae</taxon>
        <taxon>Caldithrix</taxon>
    </lineage>
</organism>
<dbReference type="PROSITE" id="PS51354">
    <property type="entry name" value="GLUTAREDOXIN_2"/>
    <property type="match status" value="1"/>
</dbReference>
<dbReference type="InterPro" id="IPR036249">
    <property type="entry name" value="Thioredoxin-like_sf"/>
</dbReference>
<accession>A0A7V5LIZ2</accession>
<gene>
    <name evidence="2" type="ORF">ENL21_00370</name>
</gene>
<dbReference type="Gene3D" id="3.40.30.10">
    <property type="entry name" value="Glutaredoxin"/>
    <property type="match status" value="1"/>
</dbReference>
<dbReference type="PANTHER" id="PTHR34386">
    <property type="entry name" value="GLUTAREDOXIN"/>
    <property type="match status" value="1"/>
</dbReference>
<dbReference type="InterPro" id="IPR002109">
    <property type="entry name" value="Glutaredoxin"/>
</dbReference>
<dbReference type="GO" id="GO:0045454">
    <property type="term" value="P:cell redox homeostasis"/>
    <property type="evidence" value="ECO:0007669"/>
    <property type="project" value="TreeGrafter"/>
</dbReference>
<dbReference type="GO" id="GO:0009055">
    <property type="term" value="F:electron transfer activity"/>
    <property type="evidence" value="ECO:0007669"/>
    <property type="project" value="TreeGrafter"/>
</dbReference>